<dbReference type="InterPro" id="IPR012341">
    <property type="entry name" value="6hp_glycosidase-like_sf"/>
</dbReference>
<comment type="subcellular location">
    <subcellularLocation>
        <location evidence="1">Endoplasmic reticulum membrane</location>
        <topology evidence="1">Single-pass type II membrane protein</topology>
    </subcellularLocation>
</comment>
<reference evidence="4" key="1">
    <citation type="journal article" date="2020" name="Phytopathology">
        <title>Genome Sequence Resources of Colletotrichum truncatum, C. plurivorum, C. musicola, and C. sojae: Four Species Pathogenic to Soybean (Glycine max).</title>
        <authorList>
            <person name="Rogerio F."/>
            <person name="Boufleur T.R."/>
            <person name="Ciampi-Guillardi M."/>
            <person name="Sukno S.A."/>
            <person name="Thon M.R."/>
            <person name="Massola Junior N.S."/>
            <person name="Baroncelli R."/>
        </authorList>
    </citation>
    <scope>NUCLEOTIDE SEQUENCE</scope>
    <source>
        <strain evidence="4">LFN00145</strain>
    </source>
</reference>
<evidence type="ECO:0000313" key="4">
    <source>
        <dbReference type="EMBL" id="KAF6825347.1"/>
    </source>
</evidence>
<organism evidence="4 5">
    <name type="scientific">Colletotrichum plurivorum</name>
    <dbReference type="NCBI Taxonomy" id="2175906"/>
    <lineage>
        <taxon>Eukaryota</taxon>
        <taxon>Fungi</taxon>
        <taxon>Dikarya</taxon>
        <taxon>Ascomycota</taxon>
        <taxon>Pezizomycotina</taxon>
        <taxon>Sordariomycetes</taxon>
        <taxon>Hypocreomycetidae</taxon>
        <taxon>Glomerellales</taxon>
        <taxon>Glomerellaceae</taxon>
        <taxon>Colletotrichum</taxon>
        <taxon>Colletotrichum orchidearum species complex</taxon>
    </lineage>
</organism>
<evidence type="ECO:0000313" key="5">
    <source>
        <dbReference type="Proteomes" id="UP000654918"/>
    </source>
</evidence>
<proteinExistence type="inferred from homology"/>
<dbReference type="EC" id="3.2.1.106" evidence="1"/>
<comment type="similarity">
    <text evidence="1">Belongs to the glycosyl hydrolase 63 family.</text>
</comment>
<dbReference type="SUPFAM" id="SSF48208">
    <property type="entry name" value="Six-hairpin glycosidases"/>
    <property type="match status" value="1"/>
</dbReference>
<comment type="catalytic activity">
    <reaction evidence="1">
        <text>N(4)-(alpha-D-Glc-(1-&gt;2)-alpha-D-Glc-(1-&gt;3)-alpha-D-Glc-(1-&gt;3)-alpha-D-Man-(1-&gt;2)-alpha-D-Man-(1-&gt;2)-alpha-D-Man-(1-&gt;3)-[alpha-D-Man-(1-&gt;2)-alpha-D-Man-(1-&gt;3)-[alpha-D-Man-(1-&gt;2)-alpha-D-Man-(1-&gt;6)]-alpha-D-Man-(1-&gt;6)]-beta-D-Man-(1-&gt;4)-beta-D-GlcNAc-(1-&gt;4)-beta-D-GlcNAc)-L-asparaginyl-[protein] + H2O = N(4)-(alpha-D-Glc-(1-&gt;3)-alpha-D-Glc-(1-&gt;3)-alpha-D-Man-(1-&gt;2)-alpha-D-Man-(1-&gt;2)-alpha-D-Man-(1-&gt;3)-[alpha-D-Man-(1-&gt;2)-alpha-D-Man-(1-&gt;3)-[alpha-D-Man-(1-&gt;2)-alpha-D-Man-(1-&gt;6)]-alpha-D-Man-(1-&gt;6)]-beta-D-Man-(1-&gt;4)-beta-D-GlcNAc-(1-&gt;4)-beta-D-GlcNAc)-L-asparaginyl-[protein] + beta-D-glucose</text>
        <dbReference type="Rhea" id="RHEA:55988"/>
        <dbReference type="Rhea" id="RHEA-COMP:12806"/>
        <dbReference type="Rhea" id="RHEA-COMP:14355"/>
        <dbReference type="ChEBI" id="CHEBI:15377"/>
        <dbReference type="ChEBI" id="CHEBI:15903"/>
        <dbReference type="ChEBI" id="CHEBI:59082"/>
        <dbReference type="ChEBI" id="CHEBI:132537"/>
        <dbReference type="EC" id="3.2.1.106"/>
    </reaction>
</comment>
<dbReference type="GO" id="GO:0009311">
    <property type="term" value="P:oligosaccharide metabolic process"/>
    <property type="evidence" value="ECO:0007669"/>
    <property type="project" value="UniProtKB-UniRule"/>
</dbReference>
<dbReference type="Gene3D" id="1.50.10.10">
    <property type="match status" value="1"/>
</dbReference>
<sequence>MASIAKRGKGNRILLSIVSKDRLEKILRRMLDEEEFFSDHGIRSLSKYHEKNPFSMEVNGQTFSVGYVPGDSDSGLFGGNSNWRGPIWLCVNFLLVESLQRFFLFYGHEFQVECPTGSGDYMHLGHVSEEIQHRLQHLMTRNDDGRRSINAGNDLLDFDPYWKDYLWFYEFFDGDSGRGLGATHQCGWTGLMARMIHDTGVNCRLPHTPRTPSAGMSHYFDDILTREIKRRDSTTPTTPGPNGKPRMRRSSTARSIGARSDFDSEMNGQDGDDESLGNSVTLEDPDRLRERLREKSEADAHMHRYISDQLERFKEDKEYVNGGDNELETSA</sequence>
<feature type="domain" description="Glycosyl hydrolase family 63 C-terminal" evidence="3">
    <location>
        <begin position="19"/>
        <end position="103"/>
    </location>
</feature>
<dbReference type="PANTHER" id="PTHR10412:SF10">
    <property type="entry name" value="GLYCOSYL HYDROLASE FAMILY 63 C-TERMINAL DOMAIN-CONTAINING PROTEIN"/>
    <property type="match status" value="1"/>
</dbReference>
<keyword evidence="1" id="KW-0326">Glycosidase</keyword>
<comment type="pathway">
    <text evidence="1">Glycan metabolism; N-glycan degradation.</text>
</comment>
<comment type="caution">
    <text evidence="4">The sequence shown here is derived from an EMBL/GenBank/DDBJ whole genome shotgun (WGS) entry which is preliminary data.</text>
</comment>
<dbReference type="PANTHER" id="PTHR10412">
    <property type="entry name" value="MANNOSYL-OLIGOSACCHARIDE GLUCOSIDASE"/>
    <property type="match status" value="1"/>
</dbReference>
<dbReference type="InterPro" id="IPR031335">
    <property type="entry name" value="Glyco_hydro_63_C"/>
</dbReference>
<gene>
    <name evidence="4" type="ORF">CPLU01_10308</name>
</gene>
<accession>A0A8H6N9I3</accession>
<comment type="function">
    <text evidence="1">Cleaves the distal alpha 1,2-linked glucose residue from the Glc(3)Man(9)GlcNAc(2) oligosaccharide precursor.</text>
</comment>
<keyword evidence="1" id="KW-0256">Endoplasmic reticulum</keyword>
<feature type="compositionally biased region" description="Low complexity" evidence="2">
    <location>
        <begin position="234"/>
        <end position="244"/>
    </location>
</feature>
<dbReference type="GO" id="GO:0006487">
    <property type="term" value="P:protein N-linked glycosylation"/>
    <property type="evidence" value="ECO:0007669"/>
    <property type="project" value="UniProtKB-UniRule"/>
</dbReference>
<dbReference type="EMBL" id="WIGO01000175">
    <property type="protein sequence ID" value="KAF6825347.1"/>
    <property type="molecule type" value="Genomic_DNA"/>
</dbReference>
<dbReference type="Pfam" id="PF03200">
    <property type="entry name" value="Glyco_hydro_63"/>
    <property type="match status" value="1"/>
</dbReference>
<protein>
    <recommendedName>
        <fullName evidence="1">Mannosyl-oligosaccharide glucosidase</fullName>
        <ecNumber evidence="1">3.2.1.106</ecNumber>
    </recommendedName>
    <alternativeName>
        <fullName evidence="1">Glucosidase I</fullName>
    </alternativeName>
</protein>
<dbReference type="Proteomes" id="UP000654918">
    <property type="component" value="Unassembled WGS sequence"/>
</dbReference>
<dbReference type="AlphaFoldDB" id="A0A8H6N9I3"/>
<dbReference type="GO" id="GO:0005789">
    <property type="term" value="C:endoplasmic reticulum membrane"/>
    <property type="evidence" value="ECO:0007669"/>
    <property type="project" value="UniProtKB-SubCell"/>
</dbReference>
<evidence type="ECO:0000256" key="2">
    <source>
        <dbReference type="SAM" id="MobiDB-lite"/>
    </source>
</evidence>
<dbReference type="InterPro" id="IPR004888">
    <property type="entry name" value="Glycoside_hydrolase_63"/>
</dbReference>
<name>A0A8H6N9I3_9PEZI</name>
<keyword evidence="1" id="KW-0378">Hydrolase</keyword>
<dbReference type="GO" id="GO:0004573">
    <property type="term" value="F:Glc3Man9GlcNAc2 oligosaccharide glucosidase activity"/>
    <property type="evidence" value="ECO:0007669"/>
    <property type="project" value="UniProtKB-UniRule"/>
</dbReference>
<dbReference type="InterPro" id="IPR008928">
    <property type="entry name" value="6-hairpin_glycosidase_sf"/>
</dbReference>
<keyword evidence="5" id="KW-1185">Reference proteome</keyword>
<feature type="compositionally biased region" description="Basic and acidic residues" evidence="2">
    <location>
        <begin position="284"/>
        <end position="303"/>
    </location>
</feature>
<keyword evidence="1" id="KW-0325">Glycoprotein</keyword>
<evidence type="ECO:0000259" key="3">
    <source>
        <dbReference type="Pfam" id="PF03200"/>
    </source>
</evidence>
<evidence type="ECO:0000256" key="1">
    <source>
        <dbReference type="RuleBase" id="RU369107"/>
    </source>
</evidence>
<feature type="region of interest" description="Disordered" evidence="2">
    <location>
        <begin position="227"/>
        <end position="303"/>
    </location>
</feature>